<evidence type="ECO:0000256" key="4">
    <source>
        <dbReference type="ARBA" id="ARBA00022692"/>
    </source>
</evidence>
<protein>
    <submittedName>
        <fullName evidence="9">Peptide ABC transporter</fullName>
    </submittedName>
</protein>
<keyword evidence="10" id="KW-1185">Reference proteome</keyword>
<keyword evidence="4 7" id="KW-0812">Transmembrane</keyword>
<feature type="transmembrane region" description="Helical" evidence="7">
    <location>
        <begin position="9"/>
        <end position="27"/>
    </location>
</feature>
<dbReference type="EMBL" id="LFYT02000005">
    <property type="protein sequence ID" value="PVE43634.1"/>
    <property type="molecule type" value="Genomic_DNA"/>
</dbReference>
<dbReference type="PANTHER" id="PTHR43163">
    <property type="entry name" value="DIPEPTIDE TRANSPORT SYSTEM PERMEASE PROTEIN DPPB-RELATED"/>
    <property type="match status" value="1"/>
</dbReference>
<sequence>MLRFLMQRLLALIPVLFTVAIIVFLILRLTPGDPAAVIAGNNATNEDIDRIREQLGLTKPLFTQFGIWLSGVLQGDLGYSFYLNKPVTELIAQRIEPTLSLAAGTMLIAVCLAVPLGTLAAWRMGGWLDRILSGFAVAGFSVPVFVIGYVLIYVFAIELQWLPVQGYRRLFGPSSQGVGAWAYQLVLPWISLATIYVALIARVTRASVSEALTEDYIRTARAKGVTEQVVLLRHALANAAVPIVTVIGIGIALLIGGVVVTETVYAIPGLGSLTVDAVLNRDFPVIQGVVLFFSVLYVLINLLVDLSYLWLDPRIRY</sequence>
<accession>A0A2T7UG42</accession>
<feature type="domain" description="ABC transmembrane type-1" evidence="8">
    <location>
        <begin position="95"/>
        <end position="308"/>
    </location>
</feature>
<organism evidence="9 10">
    <name type="scientific">Limnohabitans planktonicus II-D5</name>
    <dbReference type="NCBI Taxonomy" id="1293045"/>
    <lineage>
        <taxon>Bacteria</taxon>
        <taxon>Pseudomonadati</taxon>
        <taxon>Pseudomonadota</taxon>
        <taxon>Betaproteobacteria</taxon>
        <taxon>Burkholderiales</taxon>
        <taxon>Comamonadaceae</taxon>
        <taxon>Limnohabitans</taxon>
    </lineage>
</organism>
<evidence type="ECO:0000256" key="7">
    <source>
        <dbReference type="RuleBase" id="RU363032"/>
    </source>
</evidence>
<dbReference type="GO" id="GO:0071916">
    <property type="term" value="F:dipeptide transmembrane transporter activity"/>
    <property type="evidence" value="ECO:0007669"/>
    <property type="project" value="TreeGrafter"/>
</dbReference>
<comment type="subcellular location">
    <subcellularLocation>
        <location evidence="1 7">Cell membrane</location>
        <topology evidence="1 7">Multi-pass membrane protein</topology>
    </subcellularLocation>
</comment>
<dbReference type="InterPro" id="IPR000515">
    <property type="entry name" value="MetI-like"/>
</dbReference>
<feature type="transmembrane region" description="Helical" evidence="7">
    <location>
        <begin position="285"/>
        <end position="311"/>
    </location>
</feature>
<evidence type="ECO:0000256" key="2">
    <source>
        <dbReference type="ARBA" id="ARBA00022448"/>
    </source>
</evidence>
<dbReference type="RefSeq" id="WP_053168734.1">
    <property type="nucleotide sequence ID" value="NZ_LFYT02000005.1"/>
</dbReference>
<comment type="caution">
    <text evidence="9">The sequence shown here is derived from an EMBL/GenBank/DDBJ whole genome shotgun (WGS) entry which is preliminary data.</text>
</comment>
<feature type="transmembrane region" description="Helical" evidence="7">
    <location>
        <begin position="181"/>
        <end position="201"/>
    </location>
</feature>
<dbReference type="GO" id="GO:0005886">
    <property type="term" value="C:plasma membrane"/>
    <property type="evidence" value="ECO:0007669"/>
    <property type="project" value="UniProtKB-SubCell"/>
</dbReference>
<dbReference type="Pfam" id="PF00528">
    <property type="entry name" value="BPD_transp_1"/>
    <property type="match status" value="1"/>
</dbReference>
<evidence type="ECO:0000256" key="1">
    <source>
        <dbReference type="ARBA" id="ARBA00004651"/>
    </source>
</evidence>
<keyword evidence="5 7" id="KW-1133">Transmembrane helix</keyword>
<evidence type="ECO:0000256" key="6">
    <source>
        <dbReference type="ARBA" id="ARBA00023136"/>
    </source>
</evidence>
<comment type="similarity">
    <text evidence="7">Belongs to the binding-protein-dependent transport system permease family.</text>
</comment>
<dbReference type="STRING" id="1293045.H663_00420"/>
<dbReference type="Gene3D" id="1.10.3720.10">
    <property type="entry name" value="MetI-like"/>
    <property type="match status" value="1"/>
</dbReference>
<dbReference type="InterPro" id="IPR035906">
    <property type="entry name" value="MetI-like_sf"/>
</dbReference>
<dbReference type="PROSITE" id="PS50928">
    <property type="entry name" value="ABC_TM1"/>
    <property type="match status" value="1"/>
</dbReference>
<dbReference type="InterPro" id="IPR045621">
    <property type="entry name" value="BPD_transp_1_N"/>
</dbReference>
<keyword evidence="6 7" id="KW-0472">Membrane</keyword>
<evidence type="ECO:0000313" key="9">
    <source>
        <dbReference type="EMBL" id="PVE43634.1"/>
    </source>
</evidence>
<dbReference type="AlphaFoldDB" id="A0A2T7UG42"/>
<proteinExistence type="inferred from homology"/>
<keyword evidence="2 7" id="KW-0813">Transport</keyword>
<dbReference type="Proteomes" id="UP000037507">
    <property type="component" value="Unassembled WGS sequence"/>
</dbReference>
<evidence type="ECO:0000256" key="3">
    <source>
        <dbReference type="ARBA" id="ARBA00022475"/>
    </source>
</evidence>
<reference evidence="9" key="1">
    <citation type="submission" date="2017-04" db="EMBL/GenBank/DDBJ databases">
        <title>Unexpected and diverse lifestyles within the genus Limnohabitans.</title>
        <authorList>
            <person name="Kasalicky V."/>
            <person name="Mehrshad M."/>
            <person name="Andrei S.-A."/>
            <person name="Salcher M."/>
            <person name="Kratochvilova H."/>
            <person name="Simek K."/>
            <person name="Ghai R."/>
        </authorList>
    </citation>
    <scope>NUCLEOTIDE SEQUENCE [LARGE SCALE GENOMIC DNA]</scope>
    <source>
        <strain evidence="9">II-D5</strain>
    </source>
</reference>
<keyword evidence="3" id="KW-1003">Cell membrane</keyword>
<dbReference type="OrthoDB" id="9803623at2"/>
<feature type="transmembrane region" description="Helical" evidence="7">
    <location>
        <begin position="240"/>
        <end position="265"/>
    </location>
</feature>
<evidence type="ECO:0000259" key="8">
    <source>
        <dbReference type="PROSITE" id="PS50928"/>
    </source>
</evidence>
<dbReference type="Pfam" id="PF19300">
    <property type="entry name" value="BPD_transp_1_N"/>
    <property type="match status" value="1"/>
</dbReference>
<feature type="transmembrane region" description="Helical" evidence="7">
    <location>
        <begin position="99"/>
        <end position="122"/>
    </location>
</feature>
<evidence type="ECO:0000256" key="5">
    <source>
        <dbReference type="ARBA" id="ARBA00022989"/>
    </source>
</evidence>
<dbReference type="PANTHER" id="PTHR43163:SF6">
    <property type="entry name" value="DIPEPTIDE TRANSPORT SYSTEM PERMEASE PROTEIN DPPB-RELATED"/>
    <property type="match status" value="1"/>
</dbReference>
<name>A0A2T7UG42_9BURK</name>
<dbReference type="SUPFAM" id="SSF161098">
    <property type="entry name" value="MetI-like"/>
    <property type="match status" value="1"/>
</dbReference>
<feature type="transmembrane region" description="Helical" evidence="7">
    <location>
        <begin position="134"/>
        <end position="161"/>
    </location>
</feature>
<gene>
    <name evidence="9" type="ORF">H663_006475</name>
</gene>
<evidence type="ECO:0000313" key="10">
    <source>
        <dbReference type="Proteomes" id="UP000037507"/>
    </source>
</evidence>
<dbReference type="CDD" id="cd06261">
    <property type="entry name" value="TM_PBP2"/>
    <property type="match status" value="1"/>
</dbReference>